<dbReference type="InterPro" id="IPR046525">
    <property type="entry name" value="DUF6702"/>
</dbReference>
<evidence type="ECO:0000313" key="3">
    <source>
        <dbReference type="Proteomes" id="UP000307164"/>
    </source>
</evidence>
<sequence>MLIGAFLLWLPLNGHAHQLKTALSTVVVNETSSELELTHRYYLHDVEHAVAHLFGDEADIFSDRAAQNKFAEYVHAHIRLKQPNGQLLTLRNAGARIHNPFFFVYQQSTLPDDTARLSMQNTVLRDVWCAQVNMVNFKVHNATRSLHFNGNDDWLSVNLEP</sequence>
<comment type="caution">
    <text evidence="1">The sequence shown here is derived from an EMBL/GenBank/DDBJ whole genome shotgun (WGS) entry which is preliminary data.</text>
</comment>
<evidence type="ECO:0000313" key="1">
    <source>
        <dbReference type="EMBL" id="TMO68844.1"/>
    </source>
</evidence>
<dbReference type="Proteomes" id="UP000307217">
    <property type="component" value="Unassembled WGS sequence"/>
</dbReference>
<evidence type="ECO:0000313" key="4">
    <source>
        <dbReference type="Proteomes" id="UP000307217"/>
    </source>
</evidence>
<dbReference type="Proteomes" id="UP000307164">
    <property type="component" value="Unassembled WGS sequence"/>
</dbReference>
<evidence type="ECO:0008006" key="5">
    <source>
        <dbReference type="Google" id="ProtNLM"/>
    </source>
</evidence>
<dbReference type="EMBL" id="PNBX01000029">
    <property type="protein sequence ID" value="TMO68844.1"/>
    <property type="molecule type" value="Genomic_DNA"/>
</dbReference>
<accession>A0A5S3VBK5</accession>
<dbReference type="AlphaFoldDB" id="A0A5S3VBK5"/>
<proteinExistence type="predicted"/>
<reference evidence="3 4" key="1">
    <citation type="submission" date="2018-01" db="EMBL/GenBank/DDBJ databases">
        <authorList>
            <person name="Paulsen S."/>
            <person name="Gram L.K."/>
        </authorList>
    </citation>
    <scope>NUCLEOTIDE SEQUENCE [LARGE SCALE GENOMIC DNA]</scope>
    <source>
        <strain evidence="1 4">S3790</strain>
        <strain evidence="2 3">S3895</strain>
    </source>
</reference>
<organism evidence="1 4">
    <name type="scientific">Pseudoalteromonas aurantia</name>
    <dbReference type="NCBI Taxonomy" id="43654"/>
    <lineage>
        <taxon>Bacteria</taxon>
        <taxon>Pseudomonadati</taxon>
        <taxon>Pseudomonadota</taxon>
        <taxon>Gammaproteobacteria</taxon>
        <taxon>Alteromonadales</taxon>
        <taxon>Pseudoalteromonadaceae</taxon>
        <taxon>Pseudoalteromonas</taxon>
    </lineage>
</organism>
<dbReference type="Pfam" id="PF20420">
    <property type="entry name" value="DUF6702"/>
    <property type="match status" value="1"/>
</dbReference>
<evidence type="ECO:0000313" key="2">
    <source>
        <dbReference type="EMBL" id="TMO78112.1"/>
    </source>
</evidence>
<gene>
    <name evidence="1" type="ORF">CWC19_07890</name>
    <name evidence="2" type="ORF">CWC20_02835</name>
</gene>
<reference evidence="1" key="3">
    <citation type="submission" date="2019-09" db="EMBL/GenBank/DDBJ databases">
        <title>Co-occurence of chitin degradation, pigmentation and bioactivity in marine Pseudoalteromonas.</title>
        <authorList>
            <person name="Sonnenschein E.C."/>
            <person name="Bech P.K."/>
        </authorList>
    </citation>
    <scope>NUCLEOTIDE SEQUENCE</scope>
    <source>
        <strain evidence="1">S3790</strain>
        <strain evidence="2">S3895</strain>
    </source>
</reference>
<dbReference type="OrthoDB" id="5741133at2"/>
<dbReference type="EMBL" id="PNBW01000017">
    <property type="protein sequence ID" value="TMO78112.1"/>
    <property type="molecule type" value="Genomic_DNA"/>
</dbReference>
<protein>
    <recommendedName>
        <fullName evidence="5">Orphan protein</fullName>
    </recommendedName>
</protein>
<keyword evidence="3" id="KW-1185">Reference proteome</keyword>
<reference evidence="3 4" key="2">
    <citation type="submission" date="2019-06" db="EMBL/GenBank/DDBJ databases">
        <title>Co-occurence of chitin degradation, pigmentation and bioactivity in marine Pseudoalteromonas.</title>
        <authorList>
            <person name="Sonnenschein E.C."/>
            <person name="Bech P.K."/>
        </authorList>
    </citation>
    <scope>NUCLEOTIDE SEQUENCE [LARGE SCALE GENOMIC DNA]</scope>
    <source>
        <strain evidence="4">S3790</strain>
        <strain evidence="3">S3895</strain>
    </source>
</reference>
<name>A0A5S3VBK5_9GAMM</name>